<dbReference type="InterPro" id="IPR052917">
    <property type="entry name" value="Stress-Dev_Protein"/>
</dbReference>
<dbReference type="Pfam" id="PF16242">
    <property type="entry name" value="Pyrid_ox_like"/>
    <property type="match status" value="1"/>
</dbReference>
<evidence type="ECO:0000313" key="2">
    <source>
        <dbReference type="EMBL" id="SMD44948.1"/>
    </source>
</evidence>
<evidence type="ECO:0000259" key="1">
    <source>
        <dbReference type="Pfam" id="PF16242"/>
    </source>
</evidence>
<organism evidence="2 3">
    <name type="scientific">Aquiflexum balticum DSM 16537</name>
    <dbReference type="NCBI Taxonomy" id="758820"/>
    <lineage>
        <taxon>Bacteria</taxon>
        <taxon>Pseudomonadati</taxon>
        <taxon>Bacteroidota</taxon>
        <taxon>Cytophagia</taxon>
        <taxon>Cytophagales</taxon>
        <taxon>Cyclobacteriaceae</taxon>
        <taxon>Aquiflexum</taxon>
    </lineage>
</organism>
<proteinExistence type="predicted"/>
<gene>
    <name evidence="2" type="ORF">SAMN00777080_3586</name>
</gene>
<evidence type="ECO:0000313" key="3">
    <source>
        <dbReference type="Proteomes" id="UP000192333"/>
    </source>
</evidence>
<dbReference type="PANTHER" id="PTHR34818:SF1">
    <property type="entry name" value="PROTEIN BLI-3"/>
    <property type="match status" value="1"/>
</dbReference>
<name>A0A1W2H8F7_9BACT</name>
<dbReference type="RefSeq" id="WP_084121718.1">
    <property type="nucleotide sequence ID" value="NZ_LT838813.1"/>
</dbReference>
<dbReference type="InterPro" id="IPR038725">
    <property type="entry name" value="YdaG_split_barrel_FMN-bd"/>
</dbReference>
<dbReference type="OrthoDB" id="1432662at2"/>
<keyword evidence="3" id="KW-1185">Reference proteome</keyword>
<dbReference type="InterPro" id="IPR012349">
    <property type="entry name" value="Split_barrel_FMN-bd"/>
</dbReference>
<dbReference type="SUPFAM" id="SSF50475">
    <property type="entry name" value="FMN-binding split barrel"/>
    <property type="match status" value="1"/>
</dbReference>
<protein>
    <submittedName>
        <fullName evidence="2">General stress protein 26</fullName>
    </submittedName>
</protein>
<dbReference type="STRING" id="758820.SAMN00777080_3586"/>
<sequence>MEGLKNLRSQDAIVKLRELAESIDICMFCTNLKTDDGASCRPMSTQKVCEEGNIWFFSPRDSDKNMELEWNKKVQLFYSHPGKDSFMIVNGEAEIILDKEKIEKLWSPVLITWFQGGKDDPNISILKVKPTTAYYWDTEGNKMINFLKMMASAATGKNLVEGNEGTLSI</sequence>
<dbReference type="EMBL" id="LT838813">
    <property type="protein sequence ID" value="SMD44948.1"/>
    <property type="molecule type" value="Genomic_DNA"/>
</dbReference>
<dbReference type="PANTHER" id="PTHR34818">
    <property type="entry name" value="PROTEIN BLI-3"/>
    <property type="match status" value="1"/>
</dbReference>
<dbReference type="Proteomes" id="UP000192333">
    <property type="component" value="Chromosome I"/>
</dbReference>
<accession>A0A1W2H8F7</accession>
<feature type="domain" description="General stress protein FMN-binding split barrel" evidence="1">
    <location>
        <begin position="11"/>
        <end position="158"/>
    </location>
</feature>
<dbReference type="AlphaFoldDB" id="A0A1W2H8F7"/>
<dbReference type="Gene3D" id="2.30.110.10">
    <property type="entry name" value="Electron Transport, Fmn-binding Protein, Chain A"/>
    <property type="match status" value="1"/>
</dbReference>
<reference evidence="3" key="1">
    <citation type="submission" date="2017-04" db="EMBL/GenBank/DDBJ databases">
        <authorList>
            <person name="Varghese N."/>
            <person name="Submissions S."/>
        </authorList>
    </citation>
    <scope>NUCLEOTIDE SEQUENCE [LARGE SCALE GENOMIC DNA]</scope>
    <source>
        <strain evidence="3">DSM 16537</strain>
    </source>
</reference>